<keyword evidence="2" id="KW-1185">Reference proteome</keyword>
<organism evidence="1 2">
    <name type="scientific">Sphaeroforma arctica JP610</name>
    <dbReference type="NCBI Taxonomy" id="667725"/>
    <lineage>
        <taxon>Eukaryota</taxon>
        <taxon>Ichthyosporea</taxon>
        <taxon>Ichthyophonida</taxon>
        <taxon>Sphaeroforma</taxon>
    </lineage>
</organism>
<dbReference type="SUPFAM" id="SSF56112">
    <property type="entry name" value="Protein kinase-like (PK-like)"/>
    <property type="match status" value="1"/>
</dbReference>
<evidence type="ECO:0000313" key="2">
    <source>
        <dbReference type="Proteomes" id="UP000054560"/>
    </source>
</evidence>
<dbReference type="AlphaFoldDB" id="A0A0L0FB54"/>
<dbReference type="RefSeq" id="XP_014147633.1">
    <property type="nucleotide sequence ID" value="XM_014292158.1"/>
</dbReference>
<sequence>MEQLMDKIMKGKVCFPDHVSKEAHELIQGMLTVNCGDRIRMHDVLSSVWLTKGGVARVPDFSIPRDLPIDAPDPEVLAAVQNFGFEDDELNRTTLAKPENSVIKSVYCLLIEATARETQTRYIEEAKAERKASAVYTTMGTKSGLTVEDRSLGERMRDMLLSPIA</sequence>
<dbReference type="Gene3D" id="1.10.510.10">
    <property type="entry name" value="Transferase(Phosphotransferase) domain 1"/>
    <property type="match status" value="1"/>
</dbReference>
<dbReference type="EMBL" id="KQ245227">
    <property type="protein sequence ID" value="KNC73731.1"/>
    <property type="molecule type" value="Genomic_DNA"/>
</dbReference>
<proteinExistence type="predicted"/>
<protein>
    <recommendedName>
        <fullName evidence="3">UBA domain-containing protein</fullName>
    </recommendedName>
</protein>
<gene>
    <name evidence="1" type="ORF">SARC_13712</name>
</gene>
<dbReference type="GeneID" id="25914216"/>
<evidence type="ECO:0000313" key="1">
    <source>
        <dbReference type="EMBL" id="KNC73731.1"/>
    </source>
</evidence>
<evidence type="ECO:0008006" key="3">
    <source>
        <dbReference type="Google" id="ProtNLM"/>
    </source>
</evidence>
<accession>A0A0L0FB54</accession>
<feature type="non-terminal residue" evidence="1">
    <location>
        <position position="165"/>
    </location>
</feature>
<dbReference type="InterPro" id="IPR011009">
    <property type="entry name" value="Kinase-like_dom_sf"/>
</dbReference>
<reference evidence="1 2" key="1">
    <citation type="submission" date="2011-02" db="EMBL/GenBank/DDBJ databases">
        <title>The Genome Sequence of Sphaeroforma arctica JP610.</title>
        <authorList>
            <consortium name="The Broad Institute Genome Sequencing Platform"/>
            <person name="Russ C."/>
            <person name="Cuomo C."/>
            <person name="Young S.K."/>
            <person name="Zeng Q."/>
            <person name="Gargeya S."/>
            <person name="Alvarado L."/>
            <person name="Berlin A."/>
            <person name="Chapman S.B."/>
            <person name="Chen Z."/>
            <person name="Freedman E."/>
            <person name="Gellesch M."/>
            <person name="Goldberg J."/>
            <person name="Griggs A."/>
            <person name="Gujja S."/>
            <person name="Heilman E."/>
            <person name="Heiman D."/>
            <person name="Howarth C."/>
            <person name="Mehta T."/>
            <person name="Neiman D."/>
            <person name="Pearson M."/>
            <person name="Roberts A."/>
            <person name="Saif S."/>
            <person name="Shea T."/>
            <person name="Shenoy N."/>
            <person name="Sisk P."/>
            <person name="Stolte C."/>
            <person name="Sykes S."/>
            <person name="White J."/>
            <person name="Yandava C."/>
            <person name="Burger G."/>
            <person name="Gray M.W."/>
            <person name="Holland P.W.H."/>
            <person name="King N."/>
            <person name="Lang F.B.F."/>
            <person name="Roger A.J."/>
            <person name="Ruiz-Trillo I."/>
            <person name="Haas B."/>
            <person name="Nusbaum C."/>
            <person name="Birren B."/>
        </authorList>
    </citation>
    <scope>NUCLEOTIDE SEQUENCE [LARGE SCALE GENOMIC DNA]</scope>
    <source>
        <strain evidence="1 2">JP610</strain>
    </source>
</reference>
<name>A0A0L0FB54_9EUKA</name>
<dbReference type="Proteomes" id="UP000054560">
    <property type="component" value="Unassembled WGS sequence"/>
</dbReference>